<dbReference type="NCBIfam" id="TIGR02582">
    <property type="entry name" value="cas7_TM1809"/>
    <property type="match status" value="1"/>
</dbReference>
<keyword evidence="6" id="KW-0694">RNA-binding</keyword>
<dbReference type="EMBL" id="PXYX01000030">
    <property type="protein sequence ID" value="PSR25431.1"/>
    <property type="molecule type" value="Genomic_DNA"/>
</dbReference>
<dbReference type="GO" id="GO:0003723">
    <property type="term" value="F:RNA binding"/>
    <property type="evidence" value="ECO:0007669"/>
    <property type="project" value="UniProtKB-KW"/>
</dbReference>
<dbReference type="Proteomes" id="UP000242705">
    <property type="component" value="Unassembled WGS sequence"/>
</dbReference>
<name>A0A2T2WT62_SULTH</name>
<keyword evidence="5" id="KW-0378">Hydrolase</keyword>
<evidence type="ECO:0000313" key="10">
    <source>
        <dbReference type="EMBL" id="PSR25431.1"/>
    </source>
</evidence>
<proteinExistence type="inferred from homology"/>
<dbReference type="InterPro" id="IPR013412">
    <property type="entry name" value="CRISPR-assoc_RAMP_Csm3"/>
</dbReference>
<dbReference type="PANTHER" id="PTHR35579:SF3">
    <property type="entry name" value="CRISPR SYSTEM CMS ENDORIBONUCLEASE CSM3"/>
    <property type="match status" value="1"/>
</dbReference>
<evidence type="ECO:0000256" key="7">
    <source>
        <dbReference type="ARBA" id="ARBA00023118"/>
    </source>
</evidence>
<feature type="domain" description="CRISPR type III-associated protein" evidence="9">
    <location>
        <begin position="26"/>
        <end position="217"/>
    </location>
</feature>
<evidence type="ECO:0000256" key="1">
    <source>
        <dbReference type="ARBA" id="ARBA00006342"/>
    </source>
</evidence>
<evidence type="ECO:0000256" key="8">
    <source>
        <dbReference type="ARBA" id="ARBA00033183"/>
    </source>
</evidence>
<gene>
    <name evidence="10" type="primary">csm3</name>
    <name evidence="10" type="ORF">C7B47_12310</name>
</gene>
<evidence type="ECO:0000259" key="9">
    <source>
        <dbReference type="Pfam" id="PF03787"/>
    </source>
</evidence>
<comment type="similarity">
    <text evidence="1">Belongs to the CRISPR-associated Csm3 family.</text>
</comment>
<evidence type="ECO:0000256" key="4">
    <source>
        <dbReference type="ARBA" id="ARBA00022759"/>
    </source>
</evidence>
<keyword evidence="7" id="KW-0051">Antiviral defense</keyword>
<dbReference type="AlphaFoldDB" id="A0A2T2WT62"/>
<organism evidence="10 11">
    <name type="scientific">Sulfobacillus thermosulfidooxidans</name>
    <dbReference type="NCBI Taxonomy" id="28034"/>
    <lineage>
        <taxon>Bacteria</taxon>
        <taxon>Bacillati</taxon>
        <taxon>Bacillota</taxon>
        <taxon>Clostridia</taxon>
        <taxon>Eubacteriales</taxon>
        <taxon>Clostridiales Family XVII. Incertae Sedis</taxon>
        <taxon>Sulfobacillus</taxon>
    </lineage>
</organism>
<evidence type="ECO:0000256" key="2">
    <source>
        <dbReference type="ARBA" id="ARBA00022150"/>
    </source>
</evidence>
<protein>
    <recommendedName>
        <fullName evidence="2">CRISPR system Cms endoribonuclease Csm3</fullName>
    </recommendedName>
    <alternativeName>
        <fullName evidence="8">CRISPR type III A-associated RAMP protein Csm3</fullName>
    </alternativeName>
</protein>
<dbReference type="InterPro" id="IPR005537">
    <property type="entry name" value="RAMP_III_fam"/>
</dbReference>
<comment type="caution">
    <text evidence="10">The sequence shown here is derived from an EMBL/GenBank/DDBJ whole genome shotgun (WGS) entry which is preliminary data.</text>
</comment>
<dbReference type="GO" id="GO:0004519">
    <property type="term" value="F:endonuclease activity"/>
    <property type="evidence" value="ECO:0007669"/>
    <property type="project" value="UniProtKB-KW"/>
</dbReference>
<keyword evidence="4" id="KW-0255">Endonuclease</keyword>
<evidence type="ECO:0000256" key="6">
    <source>
        <dbReference type="ARBA" id="ARBA00022884"/>
    </source>
</evidence>
<evidence type="ECO:0000256" key="3">
    <source>
        <dbReference type="ARBA" id="ARBA00022722"/>
    </source>
</evidence>
<evidence type="ECO:0000313" key="11">
    <source>
        <dbReference type="Proteomes" id="UP000242705"/>
    </source>
</evidence>
<keyword evidence="3" id="KW-0540">Nuclease</keyword>
<accession>A0A2T2WT62</accession>
<reference evidence="10 11" key="1">
    <citation type="journal article" date="2014" name="BMC Genomics">
        <title>Comparison of environmental and isolate Sulfobacillus genomes reveals diverse carbon, sulfur, nitrogen, and hydrogen metabolisms.</title>
        <authorList>
            <person name="Justice N.B."/>
            <person name="Norman A."/>
            <person name="Brown C.T."/>
            <person name="Singh A."/>
            <person name="Thomas B.C."/>
            <person name="Banfield J.F."/>
        </authorList>
    </citation>
    <scope>NUCLEOTIDE SEQUENCE [LARGE SCALE GENOMIC DNA]</scope>
    <source>
        <strain evidence="10">AMDSBA5</strain>
    </source>
</reference>
<dbReference type="GO" id="GO:0016787">
    <property type="term" value="F:hydrolase activity"/>
    <property type="evidence" value="ECO:0007669"/>
    <property type="project" value="UniProtKB-KW"/>
</dbReference>
<dbReference type="PANTHER" id="PTHR35579">
    <property type="entry name" value="CRISPR SYSTEM CMS ENDORIBONUCLEASE CSM3"/>
    <property type="match status" value="1"/>
</dbReference>
<dbReference type="GO" id="GO:0051607">
    <property type="term" value="P:defense response to virus"/>
    <property type="evidence" value="ECO:0007669"/>
    <property type="project" value="UniProtKB-KW"/>
</dbReference>
<evidence type="ECO:0000256" key="5">
    <source>
        <dbReference type="ARBA" id="ARBA00022801"/>
    </source>
</evidence>
<dbReference type="InterPro" id="IPR052216">
    <property type="entry name" value="CRISPR_Csm3_endoribonuclease"/>
</dbReference>
<dbReference type="Pfam" id="PF03787">
    <property type="entry name" value="RAMPs"/>
    <property type="match status" value="1"/>
</dbReference>
<sequence>MAGDDNRRGESSPNPHLREIWEVTAELTCVTGCHVGGSKDILEIGGIDNPIIRHPLTQQPYLPGSSLKGKFRSLLEAVDGKGVNGEPCGCALPTCRVCRYFGPHRKPRHTLNPTRFLFRDAFLTRASQEALETAYEHMGLFYAEEKFENTINRKTHVATNPRVQERVPAGTTFNFVLGVRIYHGDDMADIKATIEEMVALVEHDALGGSGSRGSGQIRLEQLTFRVVWPDAPR</sequence>